<name>A0A949WTY2_9CLOT</name>
<keyword evidence="1" id="KW-0378">Hydrolase</keyword>
<dbReference type="AlphaFoldDB" id="A0A949WTY2"/>
<protein>
    <submittedName>
        <fullName evidence="1">Acyl-CoA hydrolase</fullName>
    </submittedName>
</protein>
<organism evidence="1 2">
    <name type="scientific">Clostridium thailandense</name>
    <dbReference type="NCBI Taxonomy" id="2794346"/>
    <lineage>
        <taxon>Bacteria</taxon>
        <taxon>Bacillati</taxon>
        <taxon>Bacillota</taxon>
        <taxon>Clostridia</taxon>
        <taxon>Eubacteriales</taxon>
        <taxon>Clostridiaceae</taxon>
        <taxon>Clostridium</taxon>
    </lineage>
</organism>
<sequence length="134" mass="14819">MDNTFVKPEKEYESMIRLRMSSGDAHYAGELVNGSHTVELMGDVATNLMIMFAGNEGTCIGYDEIKFTAPTYAGDFVEVNGRIIGVCKNKVKVQCRSFKIAENARIAEQDSAVNVLEKPVMTVETIGTYEIPEK</sequence>
<dbReference type="RefSeq" id="WP_218323806.1">
    <property type="nucleotide sequence ID" value="NZ_JAEEGC010000202.1"/>
</dbReference>
<accession>A0A949WTY2</accession>
<reference evidence="1" key="1">
    <citation type="submission" date="2020-12" db="EMBL/GenBank/DDBJ databases">
        <title>Clostridium thailandense sp. nov., a novel acetogenic bacterium isolated from peat land soil in Thailand.</title>
        <authorList>
            <person name="Chaikitkaew S."/>
            <person name="Birkeland N.K."/>
        </authorList>
    </citation>
    <scope>NUCLEOTIDE SEQUENCE</scope>
    <source>
        <strain evidence="1">PL3</strain>
    </source>
</reference>
<comment type="caution">
    <text evidence="1">The sequence shown here is derived from an EMBL/GenBank/DDBJ whole genome shotgun (WGS) entry which is preliminary data.</text>
</comment>
<evidence type="ECO:0000313" key="2">
    <source>
        <dbReference type="Proteomes" id="UP000694308"/>
    </source>
</evidence>
<dbReference type="GO" id="GO:0016787">
    <property type="term" value="F:hydrolase activity"/>
    <property type="evidence" value="ECO:0007669"/>
    <property type="project" value="UniProtKB-KW"/>
</dbReference>
<keyword evidence="2" id="KW-1185">Reference proteome</keyword>
<dbReference type="Proteomes" id="UP000694308">
    <property type="component" value="Unassembled WGS sequence"/>
</dbReference>
<gene>
    <name evidence="1" type="ORF">I6U48_28030</name>
</gene>
<evidence type="ECO:0000313" key="1">
    <source>
        <dbReference type="EMBL" id="MBV7276726.1"/>
    </source>
</evidence>
<dbReference type="EMBL" id="JAEEGC010000202">
    <property type="protein sequence ID" value="MBV7276726.1"/>
    <property type="molecule type" value="Genomic_DNA"/>
</dbReference>
<proteinExistence type="predicted"/>